<comment type="caution">
    <text evidence="4">The sequence shown here is derived from an EMBL/GenBank/DDBJ whole genome shotgun (WGS) entry which is preliminary data.</text>
</comment>
<feature type="repeat" description="ANK" evidence="1">
    <location>
        <begin position="395"/>
        <end position="427"/>
    </location>
</feature>
<dbReference type="PRINTS" id="PR01415">
    <property type="entry name" value="ANKYRIN"/>
</dbReference>
<dbReference type="InterPro" id="IPR036047">
    <property type="entry name" value="F-box-like_dom_sf"/>
</dbReference>
<dbReference type="GO" id="GO:0000785">
    <property type="term" value="C:chromatin"/>
    <property type="evidence" value="ECO:0007669"/>
    <property type="project" value="TreeGrafter"/>
</dbReference>
<evidence type="ECO:0000313" key="4">
    <source>
        <dbReference type="EMBL" id="GMF39785.1"/>
    </source>
</evidence>
<feature type="compositionally biased region" description="Basic and acidic residues" evidence="2">
    <location>
        <begin position="250"/>
        <end position="261"/>
    </location>
</feature>
<dbReference type="EMBL" id="BSXT01001187">
    <property type="protein sequence ID" value="GMF39785.1"/>
    <property type="molecule type" value="Genomic_DNA"/>
</dbReference>
<organism evidence="4 5">
    <name type="scientific">Phytophthora fragariaefolia</name>
    <dbReference type="NCBI Taxonomy" id="1490495"/>
    <lineage>
        <taxon>Eukaryota</taxon>
        <taxon>Sar</taxon>
        <taxon>Stramenopiles</taxon>
        <taxon>Oomycota</taxon>
        <taxon>Peronosporomycetes</taxon>
        <taxon>Peronosporales</taxon>
        <taxon>Peronosporaceae</taxon>
        <taxon>Phytophthora</taxon>
    </lineage>
</organism>
<dbReference type="SMART" id="SM00248">
    <property type="entry name" value="ANK"/>
    <property type="match status" value="4"/>
</dbReference>
<dbReference type="Pfam" id="PF10229">
    <property type="entry name" value="MMADHC"/>
    <property type="match status" value="1"/>
</dbReference>
<dbReference type="Pfam" id="PF12937">
    <property type="entry name" value="F-box-like"/>
    <property type="match status" value="1"/>
</dbReference>
<dbReference type="Gene3D" id="1.20.1280.50">
    <property type="match status" value="1"/>
</dbReference>
<protein>
    <submittedName>
        <fullName evidence="4">Unnamed protein product</fullName>
    </submittedName>
</protein>
<dbReference type="AlphaFoldDB" id="A0A9W6XJR0"/>
<dbReference type="PROSITE" id="PS50297">
    <property type="entry name" value="ANK_REP_REGION"/>
    <property type="match status" value="3"/>
</dbReference>
<dbReference type="GO" id="GO:0000122">
    <property type="term" value="P:negative regulation of transcription by RNA polymerase II"/>
    <property type="evidence" value="ECO:0007669"/>
    <property type="project" value="TreeGrafter"/>
</dbReference>
<dbReference type="GO" id="GO:0009235">
    <property type="term" value="P:cobalamin metabolic process"/>
    <property type="evidence" value="ECO:0007669"/>
    <property type="project" value="InterPro"/>
</dbReference>
<dbReference type="SUPFAM" id="SSF81383">
    <property type="entry name" value="F-box domain"/>
    <property type="match status" value="1"/>
</dbReference>
<dbReference type="PROSITE" id="PS50088">
    <property type="entry name" value="ANK_REPEAT"/>
    <property type="match status" value="3"/>
</dbReference>
<evidence type="ECO:0000259" key="3">
    <source>
        <dbReference type="Pfam" id="PF12937"/>
    </source>
</evidence>
<reference evidence="4" key="1">
    <citation type="submission" date="2023-04" db="EMBL/GenBank/DDBJ databases">
        <title>Phytophthora fragariaefolia NBRC 109709.</title>
        <authorList>
            <person name="Ichikawa N."/>
            <person name="Sato H."/>
            <person name="Tonouchi N."/>
        </authorList>
    </citation>
    <scope>NUCLEOTIDE SEQUENCE</scope>
    <source>
        <strain evidence="4">NBRC 109709</strain>
    </source>
</reference>
<dbReference type="PANTHER" id="PTHR46307:SF4">
    <property type="entry name" value="G9A, ISOFORM B"/>
    <property type="match status" value="1"/>
</dbReference>
<name>A0A9W6XJR0_9STRA</name>
<feature type="repeat" description="ANK" evidence="1">
    <location>
        <begin position="362"/>
        <end position="394"/>
    </location>
</feature>
<evidence type="ECO:0000313" key="5">
    <source>
        <dbReference type="Proteomes" id="UP001165121"/>
    </source>
</evidence>
<gene>
    <name evidence="4" type="ORF">Pfra01_001195700</name>
</gene>
<dbReference type="SUPFAM" id="SSF48403">
    <property type="entry name" value="Ankyrin repeat"/>
    <property type="match status" value="1"/>
</dbReference>
<feature type="region of interest" description="Disordered" evidence="2">
    <location>
        <begin position="244"/>
        <end position="284"/>
    </location>
</feature>
<dbReference type="OrthoDB" id="61473at2759"/>
<evidence type="ECO:0000256" key="1">
    <source>
        <dbReference type="PROSITE-ProRule" id="PRU00023"/>
    </source>
</evidence>
<dbReference type="InterPro" id="IPR019362">
    <property type="entry name" value="MMADHC"/>
</dbReference>
<dbReference type="GO" id="GO:0046974">
    <property type="term" value="F:histone H3K9 methyltransferase activity"/>
    <property type="evidence" value="ECO:0007669"/>
    <property type="project" value="TreeGrafter"/>
</dbReference>
<feature type="repeat" description="ANK" evidence="1">
    <location>
        <begin position="329"/>
        <end position="361"/>
    </location>
</feature>
<accession>A0A9W6XJR0</accession>
<dbReference type="InterPro" id="IPR001810">
    <property type="entry name" value="F-box_dom"/>
</dbReference>
<dbReference type="GO" id="GO:0002039">
    <property type="term" value="F:p53 binding"/>
    <property type="evidence" value="ECO:0007669"/>
    <property type="project" value="InterPro"/>
</dbReference>
<dbReference type="Pfam" id="PF12796">
    <property type="entry name" value="Ank_2"/>
    <property type="match status" value="1"/>
</dbReference>
<dbReference type="InterPro" id="IPR002110">
    <property type="entry name" value="Ankyrin_rpt"/>
</dbReference>
<dbReference type="PANTHER" id="PTHR46307">
    <property type="entry name" value="G9A, ISOFORM B"/>
    <property type="match status" value="1"/>
</dbReference>
<keyword evidence="1" id="KW-0040">ANK repeat</keyword>
<evidence type="ECO:0000256" key="2">
    <source>
        <dbReference type="SAM" id="MobiDB-lite"/>
    </source>
</evidence>
<proteinExistence type="predicted"/>
<keyword evidence="5" id="KW-1185">Reference proteome</keyword>
<dbReference type="Proteomes" id="UP001165121">
    <property type="component" value="Unassembled WGS sequence"/>
</dbReference>
<sequence length="585" mass="63494">MDLSQFGVDADHEKDRLLETFVAFAQRVAGALAAKGFWADFIDPCSGLPVRDSRGAAGACGVRTDVALCSLSLSLSATSDAHAVQQQGVQRGGRRGAAAALPLSERGHVQDPGAPRVGRGGVPGFALHDGAVRGGPGRAGLTAGRCLERRVLTPPTALGNSRGANGAASSFSELLVPGFGHDNAIRCCMVILLVRPPSSRNIACKAYICIAGLLSDQISMAIDSVWTDSMGSYEVRPSTSAGEKALLGRGKVETGEPETRRSTNLKLSQRKKSKRRQQEDATRQVASLLRNESDKLNEQLLIASEKGKQRAVFLLLYQGVDKDRCKGLLGYSPVHHAAARGHLEVLKLLLDFGWSANLPNDALETPLHLACFNGHVHAAEFLLDNGSEINARNEDQETPLFYAARKGQYRVVRLLVRRECDLAAKNRYGDTAEEEVTDSKTQSEFTAGNEDLRRALENLRGHANDVGEHILSQRLREQVLSFLDLKSLGYASQVSYRWHRAADNSSLWKKLGVSRWGLLLNATMGMGAVPQTSMLRAATSCFLRLNLSSKASRRPSSCDQAFLGRTLPISMVEKTRRTSPKTLEM</sequence>
<dbReference type="Gene3D" id="1.25.40.20">
    <property type="entry name" value="Ankyrin repeat-containing domain"/>
    <property type="match status" value="1"/>
</dbReference>
<dbReference type="InterPro" id="IPR036770">
    <property type="entry name" value="Ankyrin_rpt-contain_sf"/>
</dbReference>
<dbReference type="GO" id="GO:0005634">
    <property type="term" value="C:nucleus"/>
    <property type="evidence" value="ECO:0007669"/>
    <property type="project" value="TreeGrafter"/>
</dbReference>
<dbReference type="Pfam" id="PF00023">
    <property type="entry name" value="Ank"/>
    <property type="match status" value="1"/>
</dbReference>
<feature type="domain" description="F-box" evidence="3">
    <location>
        <begin position="478"/>
        <end position="511"/>
    </location>
</feature>
<dbReference type="InterPro" id="IPR043550">
    <property type="entry name" value="EHMT1/EHMT2"/>
</dbReference>